<feature type="domain" description="Small ribosomal subunit protein uS10" evidence="8">
    <location>
        <begin position="82"/>
        <end position="151"/>
    </location>
</feature>
<dbReference type="AlphaFoldDB" id="A0A7J7JQ12"/>
<evidence type="ECO:0000256" key="5">
    <source>
        <dbReference type="ARBA" id="ARBA00023274"/>
    </source>
</evidence>
<name>A0A7J7JQ12_BUGNE</name>
<comment type="subcellular location">
    <subcellularLocation>
        <location evidence="1">Mitochondrion</location>
    </subcellularLocation>
</comment>
<keyword evidence="5" id="KW-0687">Ribonucleoprotein</keyword>
<evidence type="ECO:0000256" key="2">
    <source>
        <dbReference type="ARBA" id="ARBA00007102"/>
    </source>
</evidence>
<dbReference type="InterPro" id="IPR036838">
    <property type="entry name" value="Ribosomal_uS10_dom_sf"/>
</dbReference>
<dbReference type="OrthoDB" id="366214at2759"/>
<evidence type="ECO:0000256" key="4">
    <source>
        <dbReference type="ARBA" id="ARBA00023128"/>
    </source>
</evidence>
<dbReference type="InterPro" id="IPR040055">
    <property type="entry name" value="Ribosomal_uS10m"/>
</dbReference>
<keyword evidence="4" id="KW-0496">Mitochondrion</keyword>
<reference evidence="9" key="1">
    <citation type="submission" date="2020-06" db="EMBL/GenBank/DDBJ databases">
        <title>Draft genome of Bugula neritina, a colonial animal packing powerful symbionts and potential medicines.</title>
        <authorList>
            <person name="Rayko M."/>
        </authorList>
    </citation>
    <scope>NUCLEOTIDE SEQUENCE [LARGE SCALE GENOMIC DNA]</scope>
    <source>
        <strain evidence="9">Kwan_BN1</strain>
    </source>
</reference>
<evidence type="ECO:0000313" key="10">
    <source>
        <dbReference type="Proteomes" id="UP000593567"/>
    </source>
</evidence>
<evidence type="ECO:0000256" key="3">
    <source>
        <dbReference type="ARBA" id="ARBA00022980"/>
    </source>
</evidence>
<comment type="caution">
    <text evidence="9">The sequence shown here is derived from an EMBL/GenBank/DDBJ whole genome shotgun (WGS) entry which is preliminary data.</text>
</comment>
<dbReference type="SUPFAM" id="SSF54999">
    <property type="entry name" value="Ribosomal protein S10"/>
    <property type="match status" value="1"/>
</dbReference>
<protein>
    <recommendedName>
        <fullName evidence="6">Small ribosomal subunit protein uS10m</fullName>
    </recommendedName>
    <alternativeName>
        <fullName evidence="7">28S ribosomal protein S10, mitochondrial</fullName>
    </alternativeName>
</protein>
<dbReference type="Proteomes" id="UP000593567">
    <property type="component" value="Unassembled WGS sequence"/>
</dbReference>
<dbReference type="PANTHER" id="PTHR13334">
    <property type="entry name" value="MITOCHONDRIAL 28S RIBOSOMAL PROTEIN S10"/>
    <property type="match status" value="1"/>
</dbReference>
<organism evidence="9 10">
    <name type="scientific">Bugula neritina</name>
    <name type="common">Brown bryozoan</name>
    <name type="synonym">Sertularia neritina</name>
    <dbReference type="NCBI Taxonomy" id="10212"/>
    <lineage>
        <taxon>Eukaryota</taxon>
        <taxon>Metazoa</taxon>
        <taxon>Spiralia</taxon>
        <taxon>Lophotrochozoa</taxon>
        <taxon>Bryozoa</taxon>
        <taxon>Gymnolaemata</taxon>
        <taxon>Cheilostomatida</taxon>
        <taxon>Flustrina</taxon>
        <taxon>Buguloidea</taxon>
        <taxon>Bugulidae</taxon>
        <taxon>Bugula</taxon>
    </lineage>
</organism>
<dbReference type="InterPro" id="IPR027486">
    <property type="entry name" value="Ribosomal_uS10_dom"/>
</dbReference>
<dbReference type="EMBL" id="VXIV02002080">
    <property type="protein sequence ID" value="KAF6027516.1"/>
    <property type="molecule type" value="Genomic_DNA"/>
</dbReference>
<keyword evidence="3" id="KW-0689">Ribosomal protein</keyword>
<comment type="similarity">
    <text evidence="2">Belongs to the universal ribosomal protein uS10 family.</text>
</comment>
<dbReference type="GO" id="GO:0005763">
    <property type="term" value="C:mitochondrial small ribosomal subunit"/>
    <property type="evidence" value="ECO:0007669"/>
    <property type="project" value="InterPro"/>
</dbReference>
<sequence length="161" mass="18153">MNSLLAKLGLLARTSGPRTVCSNYERLFSNLTTETKTLANQALNTLHTHRCASSRLFSSVTQDSSPSTGAPEPDDLYKTIQVEVRGHDPSVLKSYEFFATEAAKLLNILHTSETPPKIIDKWTLLKSRHNYGKYHKVQYEARTHFKVINVAIHNAMFYGEI</sequence>
<evidence type="ECO:0000259" key="8">
    <source>
        <dbReference type="Pfam" id="PF00338"/>
    </source>
</evidence>
<evidence type="ECO:0000313" key="9">
    <source>
        <dbReference type="EMBL" id="KAF6027516.1"/>
    </source>
</evidence>
<evidence type="ECO:0000256" key="1">
    <source>
        <dbReference type="ARBA" id="ARBA00004173"/>
    </source>
</evidence>
<evidence type="ECO:0000256" key="6">
    <source>
        <dbReference type="ARBA" id="ARBA00035261"/>
    </source>
</evidence>
<dbReference type="PANTHER" id="PTHR13334:SF4">
    <property type="entry name" value="SMALL RIBOSOMAL SUBUNIT PROTEIN US10M"/>
    <property type="match status" value="1"/>
</dbReference>
<gene>
    <name evidence="9" type="ORF">EB796_014182</name>
</gene>
<dbReference type="Gene3D" id="3.30.70.600">
    <property type="entry name" value="Ribosomal protein S10 domain"/>
    <property type="match status" value="1"/>
</dbReference>
<proteinExistence type="inferred from homology"/>
<accession>A0A7J7JQ12</accession>
<keyword evidence="10" id="KW-1185">Reference proteome</keyword>
<evidence type="ECO:0000256" key="7">
    <source>
        <dbReference type="ARBA" id="ARBA00035544"/>
    </source>
</evidence>
<dbReference type="Pfam" id="PF00338">
    <property type="entry name" value="Ribosomal_S10"/>
    <property type="match status" value="1"/>
</dbReference>